<sequence length="222" mass="25373">MGLVLARETTKNAPEDVKTQWSQKRLPHNFEAIVKEADDDQGDLQRILRSGIFLNHKKRKYWVDKSGYNCFTVYARDLSITWSSEQRYWHWLPLNDYSSEADIAVASLQNVCWLEVQGKLDASHLSPEVTYEVAFLVMMKDSSSGWHDLVTLSLKYPGGDKHDRKVSLNDDNLKNKWSELQVGTFTTSRDIQGDIQFSMFQCGAWKRGLVIKGATIQPAKGV</sequence>
<reference evidence="1" key="1">
    <citation type="journal article" date="2023" name="Nat. Commun.">
        <title>Diploid and tetraploid genomes of Acorus and the evolution of monocots.</title>
        <authorList>
            <person name="Ma L."/>
            <person name="Liu K.W."/>
            <person name="Li Z."/>
            <person name="Hsiao Y.Y."/>
            <person name="Qi Y."/>
            <person name="Fu T."/>
            <person name="Tang G.D."/>
            <person name="Zhang D."/>
            <person name="Sun W.H."/>
            <person name="Liu D.K."/>
            <person name="Li Y."/>
            <person name="Chen G.Z."/>
            <person name="Liu X.D."/>
            <person name="Liao X.Y."/>
            <person name="Jiang Y.T."/>
            <person name="Yu X."/>
            <person name="Hao Y."/>
            <person name="Huang J."/>
            <person name="Zhao X.W."/>
            <person name="Ke S."/>
            <person name="Chen Y.Y."/>
            <person name="Wu W.L."/>
            <person name="Hsu J.L."/>
            <person name="Lin Y.F."/>
            <person name="Huang M.D."/>
            <person name="Li C.Y."/>
            <person name="Huang L."/>
            <person name="Wang Z.W."/>
            <person name="Zhao X."/>
            <person name="Zhong W.Y."/>
            <person name="Peng D.H."/>
            <person name="Ahmad S."/>
            <person name="Lan S."/>
            <person name="Zhang J.S."/>
            <person name="Tsai W.C."/>
            <person name="Van de Peer Y."/>
            <person name="Liu Z.J."/>
        </authorList>
    </citation>
    <scope>NUCLEOTIDE SEQUENCE</scope>
    <source>
        <strain evidence="1">SCP</strain>
    </source>
</reference>
<proteinExistence type="predicted"/>
<dbReference type="Pfam" id="PF14299">
    <property type="entry name" value="PP2"/>
    <property type="match status" value="1"/>
</dbReference>
<organism evidence="1 2">
    <name type="scientific">Acorus gramineus</name>
    <name type="common">Dwarf sweet flag</name>
    <dbReference type="NCBI Taxonomy" id="55184"/>
    <lineage>
        <taxon>Eukaryota</taxon>
        <taxon>Viridiplantae</taxon>
        <taxon>Streptophyta</taxon>
        <taxon>Embryophyta</taxon>
        <taxon>Tracheophyta</taxon>
        <taxon>Spermatophyta</taxon>
        <taxon>Magnoliopsida</taxon>
        <taxon>Liliopsida</taxon>
        <taxon>Acoraceae</taxon>
        <taxon>Acorus</taxon>
    </lineage>
</organism>
<evidence type="ECO:0000313" key="2">
    <source>
        <dbReference type="Proteomes" id="UP001179952"/>
    </source>
</evidence>
<dbReference type="InterPro" id="IPR052147">
    <property type="entry name" value="PP2-like/Lectin"/>
</dbReference>
<dbReference type="PANTHER" id="PTHR48478">
    <property type="entry name" value="LECTIN-LIKE"/>
    <property type="match status" value="1"/>
</dbReference>
<dbReference type="AlphaFoldDB" id="A0AAV9BXG1"/>
<comment type="caution">
    <text evidence="1">The sequence shown here is derived from an EMBL/GenBank/DDBJ whole genome shotgun (WGS) entry which is preliminary data.</text>
</comment>
<dbReference type="PANTHER" id="PTHR48478:SF1">
    <property type="entry name" value="LECTIN-LIKE"/>
    <property type="match status" value="1"/>
</dbReference>
<dbReference type="Proteomes" id="UP001179952">
    <property type="component" value="Unassembled WGS sequence"/>
</dbReference>
<dbReference type="InterPro" id="IPR025886">
    <property type="entry name" value="PP2-like"/>
</dbReference>
<protein>
    <submittedName>
        <fullName evidence="1">Protein PHLOEM PROTEIN 2-LIKE A1</fullName>
    </submittedName>
</protein>
<reference evidence="1" key="2">
    <citation type="submission" date="2023-06" db="EMBL/GenBank/DDBJ databases">
        <authorList>
            <person name="Ma L."/>
            <person name="Liu K.-W."/>
            <person name="Li Z."/>
            <person name="Hsiao Y.-Y."/>
            <person name="Qi Y."/>
            <person name="Fu T."/>
            <person name="Tang G."/>
            <person name="Zhang D."/>
            <person name="Sun W.-H."/>
            <person name="Liu D.-K."/>
            <person name="Li Y."/>
            <person name="Chen G.-Z."/>
            <person name="Liu X.-D."/>
            <person name="Liao X.-Y."/>
            <person name="Jiang Y.-T."/>
            <person name="Yu X."/>
            <person name="Hao Y."/>
            <person name="Huang J."/>
            <person name="Zhao X.-W."/>
            <person name="Ke S."/>
            <person name="Chen Y.-Y."/>
            <person name="Wu W.-L."/>
            <person name="Hsu J.-L."/>
            <person name="Lin Y.-F."/>
            <person name="Huang M.-D."/>
            <person name="Li C.-Y."/>
            <person name="Huang L."/>
            <person name="Wang Z.-W."/>
            <person name="Zhao X."/>
            <person name="Zhong W.-Y."/>
            <person name="Peng D.-H."/>
            <person name="Ahmad S."/>
            <person name="Lan S."/>
            <person name="Zhang J.-S."/>
            <person name="Tsai W.-C."/>
            <person name="Van De Peer Y."/>
            <person name="Liu Z.-J."/>
        </authorList>
    </citation>
    <scope>NUCLEOTIDE SEQUENCE</scope>
    <source>
        <strain evidence="1">SCP</strain>
        <tissue evidence="1">Leaves</tissue>
    </source>
</reference>
<dbReference type="GO" id="GO:0030246">
    <property type="term" value="F:carbohydrate binding"/>
    <property type="evidence" value="ECO:0007669"/>
    <property type="project" value="InterPro"/>
</dbReference>
<gene>
    <name evidence="1" type="ORF">QJS04_geneDACA021271</name>
</gene>
<accession>A0AAV9BXG1</accession>
<name>A0AAV9BXG1_ACOGR</name>
<dbReference type="EMBL" id="JAUJYN010000001">
    <property type="protein sequence ID" value="KAK1280906.1"/>
    <property type="molecule type" value="Genomic_DNA"/>
</dbReference>
<evidence type="ECO:0000313" key="1">
    <source>
        <dbReference type="EMBL" id="KAK1280906.1"/>
    </source>
</evidence>
<keyword evidence="2" id="KW-1185">Reference proteome</keyword>